<keyword evidence="1" id="KW-0175">Coiled coil</keyword>
<feature type="coiled-coil region" evidence="1">
    <location>
        <begin position="297"/>
        <end position="357"/>
    </location>
</feature>
<reference evidence="3" key="1">
    <citation type="journal article" date="2020" name="Stud. Mycol.">
        <title>101 Dothideomycetes genomes: a test case for predicting lifestyles and emergence of pathogens.</title>
        <authorList>
            <person name="Haridas S."/>
            <person name="Albert R."/>
            <person name="Binder M."/>
            <person name="Bloem J."/>
            <person name="Labutti K."/>
            <person name="Salamov A."/>
            <person name="Andreopoulos B."/>
            <person name="Baker S."/>
            <person name="Barry K."/>
            <person name="Bills G."/>
            <person name="Bluhm B."/>
            <person name="Cannon C."/>
            <person name="Castanera R."/>
            <person name="Culley D."/>
            <person name="Daum C."/>
            <person name="Ezra D."/>
            <person name="Gonzalez J."/>
            <person name="Henrissat B."/>
            <person name="Kuo A."/>
            <person name="Liang C."/>
            <person name="Lipzen A."/>
            <person name="Lutzoni F."/>
            <person name="Magnuson J."/>
            <person name="Mondo S."/>
            <person name="Nolan M."/>
            <person name="Ohm R."/>
            <person name="Pangilinan J."/>
            <person name="Park H.-J."/>
            <person name="Ramirez L."/>
            <person name="Alfaro M."/>
            <person name="Sun H."/>
            <person name="Tritt A."/>
            <person name="Yoshinaga Y."/>
            <person name="Zwiers L.-H."/>
            <person name="Turgeon B."/>
            <person name="Goodwin S."/>
            <person name="Spatafora J."/>
            <person name="Crous P."/>
            <person name="Grigoriev I."/>
        </authorList>
    </citation>
    <scope>NUCLEOTIDE SEQUENCE</scope>
    <source>
        <strain evidence="3">CBS 675.92</strain>
    </source>
</reference>
<evidence type="ECO:0000256" key="2">
    <source>
        <dbReference type="SAM" id="MobiDB-lite"/>
    </source>
</evidence>
<dbReference type="AlphaFoldDB" id="A0A6A5U1D8"/>
<organism evidence="3 4">
    <name type="scientific">Byssothecium circinans</name>
    <dbReference type="NCBI Taxonomy" id="147558"/>
    <lineage>
        <taxon>Eukaryota</taxon>
        <taxon>Fungi</taxon>
        <taxon>Dikarya</taxon>
        <taxon>Ascomycota</taxon>
        <taxon>Pezizomycotina</taxon>
        <taxon>Dothideomycetes</taxon>
        <taxon>Pleosporomycetidae</taxon>
        <taxon>Pleosporales</taxon>
        <taxon>Massarineae</taxon>
        <taxon>Massarinaceae</taxon>
        <taxon>Byssothecium</taxon>
    </lineage>
</organism>
<dbReference type="EMBL" id="ML976989">
    <property type="protein sequence ID" value="KAF1957662.1"/>
    <property type="molecule type" value="Genomic_DNA"/>
</dbReference>
<evidence type="ECO:0000313" key="3">
    <source>
        <dbReference type="EMBL" id="KAF1957662.1"/>
    </source>
</evidence>
<evidence type="ECO:0000313" key="4">
    <source>
        <dbReference type="Proteomes" id="UP000800035"/>
    </source>
</evidence>
<protein>
    <submittedName>
        <fullName evidence="3">Uncharacterized protein</fullName>
    </submittedName>
</protein>
<proteinExistence type="predicted"/>
<sequence>MPTTPIRLAAGDTNFGELASQKAPKSLRLPFDGIPYETITESDEVELNSKRGILGEIDEQPVKLYVGYMTVDDAEVYMVLIEVENKGNLNGPQVQLYCRTEDGELRIVGQVEALKRVNFREELEPLSRLSAAHMSALLKYLFLKNGPVFSCEVTFEHRFPRRLASAVEAFNTVFETLNGPAAPDNGSSKEQVGEEATGELDEALAGNGAADEGKNAANSGLTEEDAEGEEVSNEENANPGRPIPTNRSLRSRNSPSVTPHGPNVHAPVALSQPPRAQPPSIRPIMATTSIWQAMNLLVDADVNIRRGKTQLEELQAQRREEEENMTEQNLAKLAREEEAAEQRVSEALEKKQEVLDAMSPEHRALYRLGREHGKADA</sequence>
<evidence type="ECO:0000256" key="1">
    <source>
        <dbReference type="SAM" id="Coils"/>
    </source>
</evidence>
<gene>
    <name evidence="3" type="ORF">CC80DRAFT_534855</name>
</gene>
<feature type="region of interest" description="Disordered" evidence="2">
    <location>
        <begin position="177"/>
        <end position="281"/>
    </location>
</feature>
<feature type="compositionally biased region" description="Polar residues" evidence="2">
    <location>
        <begin position="245"/>
        <end position="257"/>
    </location>
</feature>
<feature type="compositionally biased region" description="Acidic residues" evidence="2">
    <location>
        <begin position="222"/>
        <end position="233"/>
    </location>
</feature>
<accession>A0A6A5U1D8</accession>
<name>A0A6A5U1D8_9PLEO</name>
<dbReference type="Proteomes" id="UP000800035">
    <property type="component" value="Unassembled WGS sequence"/>
</dbReference>
<keyword evidence="4" id="KW-1185">Reference proteome</keyword>